<dbReference type="InterPro" id="IPR016162">
    <property type="entry name" value="Ald_DH_N"/>
</dbReference>
<dbReference type="Proteomes" id="UP000037179">
    <property type="component" value="Unassembled WGS sequence"/>
</dbReference>
<dbReference type="Gene3D" id="3.40.605.10">
    <property type="entry name" value="Aldehyde Dehydrogenase, Chain A, domain 1"/>
    <property type="match status" value="1"/>
</dbReference>
<dbReference type="Gene3D" id="3.40.309.10">
    <property type="entry name" value="Aldehyde Dehydrogenase, Chain A, domain 2"/>
    <property type="match status" value="1"/>
</dbReference>
<proteinExistence type="predicted"/>
<dbReference type="InterPro" id="IPR016163">
    <property type="entry name" value="Ald_DH_C"/>
</dbReference>
<dbReference type="EMBL" id="BBYQ01000030">
    <property type="protein sequence ID" value="GAP28176.1"/>
    <property type="molecule type" value="Genomic_DNA"/>
</dbReference>
<dbReference type="PANTHER" id="PTHR11699">
    <property type="entry name" value="ALDEHYDE DEHYDROGENASE-RELATED"/>
    <property type="match status" value="1"/>
</dbReference>
<keyword evidence="1" id="KW-0560">Oxidoreductase</keyword>
<dbReference type="SUPFAM" id="SSF53720">
    <property type="entry name" value="ALDH-like"/>
    <property type="match status" value="1"/>
</dbReference>
<evidence type="ECO:0000313" key="3">
    <source>
        <dbReference type="EMBL" id="GAP28176.1"/>
    </source>
</evidence>
<comment type="caution">
    <text evidence="3">The sequence shown here is derived from an EMBL/GenBank/DDBJ whole genome shotgun (WGS) entry which is preliminary data.</text>
</comment>
<evidence type="ECO:0000313" key="4">
    <source>
        <dbReference type="Proteomes" id="UP000037179"/>
    </source>
</evidence>
<dbReference type="InterPro" id="IPR016161">
    <property type="entry name" value="Ald_DH/histidinol_DH"/>
</dbReference>
<protein>
    <recommendedName>
        <fullName evidence="2">Aldehyde dehydrogenase domain-containing protein</fullName>
    </recommendedName>
</protein>
<sequence length="273" mass="28586">MGMTHLLQSQCETSGEVTAVSAAALVERARAAQAGWGALPVEQRVRVLAELPGRLHERMDRIAQVIVGENGKPRAEALAHEVVPAIALARHHLDTAVATLGPSRIGSATAPYRKAVRTHRPYGVVVAIAPWNLPFLIPFSQVLPALIAGNALVLKPSELTPQVAQVLVETVAAVLPEGLLQLAVGDGTLGSELIEARPDKVLFTGSVATGRKVMAAASRFPIPVGLELGGIDAAIVLDDADLEYTTSAVAWGATFNGGQACCSIERSNAVLRQ</sequence>
<accession>A0A0B8N8K8</accession>
<evidence type="ECO:0000259" key="2">
    <source>
        <dbReference type="Pfam" id="PF00171"/>
    </source>
</evidence>
<feature type="domain" description="Aldehyde dehydrogenase" evidence="2">
    <location>
        <begin position="16"/>
        <end position="266"/>
    </location>
</feature>
<gene>
    <name evidence="3" type="ORF">NSK11_contig00030-0005</name>
</gene>
<organism evidence="3 4">
    <name type="scientific">Nocardia seriolae</name>
    <dbReference type="NCBI Taxonomy" id="37332"/>
    <lineage>
        <taxon>Bacteria</taxon>
        <taxon>Bacillati</taxon>
        <taxon>Actinomycetota</taxon>
        <taxon>Actinomycetes</taxon>
        <taxon>Mycobacteriales</taxon>
        <taxon>Nocardiaceae</taxon>
        <taxon>Nocardia</taxon>
    </lineage>
</organism>
<evidence type="ECO:0000256" key="1">
    <source>
        <dbReference type="ARBA" id="ARBA00023002"/>
    </source>
</evidence>
<name>A0A0B8N8K8_9NOCA</name>
<dbReference type="InterPro" id="IPR015590">
    <property type="entry name" value="Aldehyde_DH_dom"/>
</dbReference>
<reference evidence="4" key="1">
    <citation type="submission" date="2015-07" db="EMBL/GenBank/DDBJ databases">
        <title>Nocardia seriolae U-1 whole genome shotgun sequence.</title>
        <authorList>
            <person name="Imajoh M."/>
            <person name="Fukumoto Y."/>
            <person name="Sukeda M."/>
            <person name="Yamane J."/>
            <person name="Yamasaki K."/>
            <person name="Shimizu M."/>
            <person name="Ohnishi K."/>
            <person name="Oshima S."/>
        </authorList>
    </citation>
    <scope>NUCLEOTIDE SEQUENCE [LARGE SCALE GENOMIC DNA]</scope>
    <source>
        <strain evidence="4">U-1</strain>
    </source>
</reference>
<dbReference type="GO" id="GO:0016620">
    <property type="term" value="F:oxidoreductase activity, acting on the aldehyde or oxo group of donors, NAD or NADP as acceptor"/>
    <property type="evidence" value="ECO:0007669"/>
    <property type="project" value="InterPro"/>
</dbReference>
<reference evidence="3 4" key="2">
    <citation type="journal article" date="2016" name="Genome Announc.">
        <title>Draft Genome Sequence of Erythromycin- and Oxytetracycline-Sensitive Nocardia seriolae Strain U-1 (NBRC 110359).</title>
        <authorList>
            <person name="Imajoh M."/>
            <person name="Sukeda M."/>
            <person name="Shimizu M."/>
            <person name="Yamane J."/>
            <person name="Ohnishi K."/>
            <person name="Oshima S."/>
        </authorList>
    </citation>
    <scope>NUCLEOTIDE SEQUENCE [LARGE SCALE GENOMIC DNA]</scope>
    <source>
        <strain evidence="3 4">U-1</strain>
    </source>
</reference>
<dbReference type="SMR" id="A0A0B8N8K8"/>
<dbReference type="AlphaFoldDB" id="A0A0B8N8K8"/>
<dbReference type="Pfam" id="PF00171">
    <property type="entry name" value="Aldedh"/>
    <property type="match status" value="1"/>
</dbReference>
<keyword evidence="4" id="KW-1185">Reference proteome</keyword>